<organism evidence="4 5">
    <name type="scientific">Azospirillum argentinense</name>
    <dbReference type="NCBI Taxonomy" id="2970906"/>
    <lineage>
        <taxon>Bacteria</taxon>
        <taxon>Pseudomonadati</taxon>
        <taxon>Pseudomonadota</taxon>
        <taxon>Alphaproteobacteria</taxon>
        <taxon>Rhodospirillales</taxon>
        <taxon>Azospirillaceae</taxon>
        <taxon>Azospirillum</taxon>
    </lineage>
</organism>
<feature type="region of interest" description="Disordered" evidence="3">
    <location>
        <begin position="37"/>
        <end position="65"/>
    </location>
</feature>
<dbReference type="Pfam" id="PF24681">
    <property type="entry name" value="Kelch_KLHDC2_KLHL20_DRC7"/>
    <property type="match status" value="1"/>
</dbReference>
<dbReference type="PANTHER" id="PTHR46344:SF27">
    <property type="entry name" value="KELCH REPEAT SUPERFAMILY PROTEIN"/>
    <property type="match status" value="1"/>
</dbReference>
<dbReference type="Gene3D" id="2.120.10.80">
    <property type="entry name" value="Kelch-type beta propeller"/>
    <property type="match status" value="2"/>
</dbReference>
<protein>
    <recommendedName>
        <fullName evidence="6">Galactose oxidase</fullName>
    </recommendedName>
</protein>
<dbReference type="Proteomes" id="UP000325333">
    <property type="component" value="Unassembled WGS sequence"/>
</dbReference>
<evidence type="ECO:0000313" key="4">
    <source>
        <dbReference type="EMBL" id="KAA1053024.1"/>
    </source>
</evidence>
<dbReference type="SUPFAM" id="SSF117281">
    <property type="entry name" value="Kelch motif"/>
    <property type="match status" value="1"/>
</dbReference>
<sequence length="437" mass="47158">MCIRLQPRLPRCRTRTLYGWAFWSMAKTAEIRNDDPANLRTVQSGGPPWRNRGHHDNTGRKRGHMDRRTFLGASAGALALGAVRVPLSHAQSPLPELRPAADPYARLQGGMPHHLTPDQEAQRVFDSPAPAGPPGRWVSRAALPIPRSEMAWATVSAARMHVVGGYGEGAVNRAYHHIYTPVADLWYEGAALPRGANHVAVAAEAGRVYALGGFIEQNRRSDTNAYAYDVTTNAWPPIAPLPRPRGAAAAVVLDGAIHLIGGASEPASERASVGWHEVYDPKTDRWSARKPLPGARDHVGCVVHAGAIHVVGGRFNTFEYNTDLHHVYLPDRDTWEMRAPLPTARSGHGLVVYRDRLFAMGGEGGILNGGVPRQAKVFGQMESYDPGSDSWQHHAPMPTPRHAVGAVTIGDWIHVAGGGAVLGGSVQSAVHEAFTLG</sequence>
<comment type="caution">
    <text evidence="4">The sequence shown here is derived from an EMBL/GenBank/DDBJ whole genome shotgun (WGS) entry which is preliminary data.</text>
</comment>
<evidence type="ECO:0000256" key="2">
    <source>
        <dbReference type="ARBA" id="ARBA00022737"/>
    </source>
</evidence>
<keyword evidence="2" id="KW-0677">Repeat</keyword>
<dbReference type="SMART" id="SM00612">
    <property type="entry name" value="Kelch"/>
    <property type="match status" value="5"/>
</dbReference>
<reference evidence="4 5" key="1">
    <citation type="submission" date="2019-07" db="EMBL/GenBank/DDBJ databases">
        <title>Genome sequencing of the stress-tolerant strain Azospirillum brasilense Az19.</title>
        <authorList>
            <person name="Maroniche G.A."/>
            <person name="Garcia J.E."/>
            <person name="Pagnussat L."/>
            <person name="Amenta M."/>
            <person name="Creus C.M."/>
        </authorList>
    </citation>
    <scope>NUCLEOTIDE SEQUENCE [LARGE SCALE GENOMIC DNA]</scope>
    <source>
        <strain evidence="4 5">Az19</strain>
    </source>
</reference>
<name>A0A5B0KQI0_9PROT</name>
<gene>
    <name evidence="4" type="ORF">FH063_003220</name>
</gene>
<evidence type="ECO:0008006" key="6">
    <source>
        <dbReference type="Google" id="ProtNLM"/>
    </source>
</evidence>
<dbReference type="InterPro" id="IPR015915">
    <property type="entry name" value="Kelch-typ_b-propeller"/>
</dbReference>
<evidence type="ECO:0000313" key="5">
    <source>
        <dbReference type="Proteomes" id="UP000325333"/>
    </source>
</evidence>
<dbReference type="AlphaFoldDB" id="A0A5B0KQI0"/>
<dbReference type="EMBL" id="VEWN01000018">
    <property type="protein sequence ID" value="KAA1053024.1"/>
    <property type="molecule type" value="Genomic_DNA"/>
</dbReference>
<dbReference type="InterPro" id="IPR006652">
    <property type="entry name" value="Kelch_1"/>
</dbReference>
<proteinExistence type="predicted"/>
<evidence type="ECO:0000256" key="3">
    <source>
        <dbReference type="SAM" id="MobiDB-lite"/>
    </source>
</evidence>
<evidence type="ECO:0000256" key="1">
    <source>
        <dbReference type="ARBA" id="ARBA00022441"/>
    </source>
</evidence>
<keyword evidence="1" id="KW-0880">Kelch repeat</keyword>
<dbReference type="PANTHER" id="PTHR46344">
    <property type="entry name" value="OS02G0202900 PROTEIN"/>
    <property type="match status" value="1"/>
</dbReference>
<accession>A0A5B0KQI0</accession>